<dbReference type="SUPFAM" id="SSF88802">
    <property type="entry name" value="Pre-PUA domain"/>
    <property type="match status" value="1"/>
</dbReference>
<dbReference type="PROSITE" id="PS50890">
    <property type="entry name" value="PUA"/>
    <property type="match status" value="1"/>
</dbReference>
<evidence type="ECO:0000259" key="2">
    <source>
        <dbReference type="SMART" id="SM00359"/>
    </source>
</evidence>
<gene>
    <name evidence="3" type="ORF">CmeUKMEL1_06230</name>
</gene>
<dbReference type="Pfam" id="PF03657">
    <property type="entry name" value="UPF0113"/>
    <property type="match status" value="1"/>
</dbReference>
<dbReference type="InterPro" id="IPR005155">
    <property type="entry name" value="UPF0113_PUA"/>
</dbReference>
<name>A0A2P4YZF7_9CRYT</name>
<dbReference type="OrthoDB" id="337646at2759"/>
<dbReference type="InterPro" id="IPR002478">
    <property type="entry name" value="PUA"/>
</dbReference>
<feature type="compositionally biased region" description="Basic and acidic residues" evidence="1">
    <location>
        <begin position="100"/>
        <end position="119"/>
    </location>
</feature>
<dbReference type="EMBL" id="JIBK01000011">
    <property type="protein sequence ID" value="POM83205.1"/>
    <property type="molecule type" value="Genomic_DNA"/>
</dbReference>
<reference evidence="3 4" key="1">
    <citation type="submission" date="2014-04" db="EMBL/GenBank/DDBJ databases">
        <title>Comparative Genomics of Cryptosporidium Species.</title>
        <authorList>
            <person name="Silva J.C."/>
            <person name="Su Q."/>
            <person name="Chalmers R."/>
            <person name="Chibucos M.C."/>
            <person name="Elwin K."/>
            <person name="Godinez A."/>
            <person name="Guo F."/>
            <person name="Huynh K."/>
            <person name="Orvis J."/>
            <person name="Ott S."/>
            <person name="Sadzewicz L."/>
            <person name="Sengamalay N."/>
            <person name="Shetty A."/>
            <person name="Sun M."/>
            <person name="Tallon L."/>
            <person name="Xiao L."/>
            <person name="Zhang H."/>
            <person name="Fraser C.M."/>
            <person name="Zhu G."/>
            <person name="Kissinger J."/>
            <person name="Widmer G."/>
        </authorList>
    </citation>
    <scope>NUCLEOTIDE SEQUENCE [LARGE SCALE GENOMIC DNA]</scope>
    <source>
        <strain evidence="3 4">UKMEL1</strain>
    </source>
</reference>
<evidence type="ECO:0000313" key="3">
    <source>
        <dbReference type="EMBL" id="POM83205.1"/>
    </source>
</evidence>
<dbReference type="SMART" id="SM00359">
    <property type="entry name" value="PUA"/>
    <property type="match status" value="1"/>
</dbReference>
<feature type="region of interest" description="Disordered" evidence="1">
    <location>
        <begin position="92"/>
        <end position="125"/>
    </location>
</feature>
<dbReference type="Pfam" id="PF17833">
    <property type="entry name" value="pre-PUA_NIP7"/>
    <property type="match status" value="1"/>
</dbReference>
<comment type="caution">
    <text evidence="3">The sequence shown here is derived from an EMBL/GenBank/DDBJ whole genome shotgun (WGS) entry which is preliminary data.</text>
</comment>
<keyword evidence="4" id="KW-1185">Reference proteome</keyword>
<dbReference type="Proteomes" id="UP000236928">
    <property type="component" value="Unassembled WGS sequence"/>
</dbReference>
<organism evidence="3 4">
    <name type="scientific">Cryptosporidium meleagridis</name>
    <dbReference type="NCBI Taxonomy" id="93969"/>
    <lineage>
        <taxon>Eukaryota</taxon>
        <taxon>Sar</taxon>
        <taxon>Alveolata</taxon>
        <taxon>Apicomplexa</taxon>
        <taxon>Conoidasida</taxon>
        <taxon>Coccidia</taxon>
        <taxon>Eucoccidiorida</taxon>
        <taxon>Eimeriorina</taxon>
        <taxon>Cryptosporidiidae</taxon>
        <taxon>Cryptosporidium</taxon>
    </lineage>
</organism>
<dbReference type="InterPro" id="IPR055359">
    <property type="entry name" value="Nip7_N_euk"/>
</dbReference>
<sequence>MENEAEENFSKMIKAVNPLSNDQKVFLDLGQEGNTIPIDSTNAGIYEYNITKPITISKSGSYVEDDDSCLTTTITTNELCDSNSVLSVAGVNNSEDIQTEDSKTEDVLPSKDSKEKPEEQSAFDIHPISIDTGAEELMHSTQSTSKSGRRSAANHEAGSRQLKYNQIGVYWKDKESRVYARFTWATRKYSKSFYVGPNKPYATVRDAEKAAIRFLLINSPLHRRSHLKHFRFSESDEEGDEPYVGSQALKEARKTKGIMLHFPAPESDDEVWSHYNTSNINPATLYGEIIKKMDSSEGNAAGLTSPITSAREYVTAKHKQSSNANQNESKFSATISAASTIGENVSSDDLFLALMANQIDSDRLVERQTTGAYMNPSTSTTTVSSKKFKPNAKTETLDSSDLNFFPANQNQLGSTFIDQSSSTASTNPFVGMDYNTLVALQHAQMANYYLQQQVAYATAANLAISSNSGGNYANAVIRTNPFLLSQYGLAPLTGLESNKSEELDAEKLQCGALNLGSFKGSVQTVPSNTVKNIAESTLDQYGAIMPGQETKAMPSSSITICGTNIPSNYHADYMAAMAAAYSGWYTPYGYTMPFMGSYTPIMPSIIPNPNVLGNQFQNNISLSTNTTNTGQMQSNSINTSVRLQKQVNHVNSNESLVNARAEKELQLQGTSEQENKQEKKGICIKTNTLVSANGELCNGIDCLVSPVPNCPHNGIFSEQENGCIVTEKLLKSCPEGFKSSPGATQCSKNVHTDKVLTCPENSRYDKHTQTCYIENREVPKCEAGYIEDGNGDCYKLKEAEMNCGVNEEEREDGCYIQKLVKKEYSCREIPLSIRAIHEHDDSSYTSNVAFLDGEKEYNDNGSKSPVCRVKVFHKPICPEGSSDNGKGSCTQKSRPEIFCPEGYLLKDVKRDSSIQGAYPTLESRHFCQKEEFMQPISECPAGMIMEKDHSGEDICYLIKEEIPQQCPIGFVFVESLRKCIKKEPAIPRCNDGYIHRGDFCYLQERQIIEINPLSYCMDPDAVIVGQYCVKNQSMNPNVDCPEGYIFDQVDNQCKREIEIDPIVTCPPRYVLNLQTQICERKIEKDCSITQYKKKCTSYDTETGIDINREVVLETRNLNMMLNHGNHHHGHHRDYIVPRESTKIVHQCVEIPEHIPKMCVNVETAPATYVCHNGAQSTDKRKCIKISSVMPNFSCPIDYKLRNGKCEQQNIDSILYKCSEGYLLSKSSTTRLPKCIPEGEENPRDKKMNPLYQCPDNFELRTNELGQFECIEAKNPICRSENCRNIAKMSSPEWKCPFGSEIFTGDEIHELASYNKRMLISNHHGNHHSIQVISNIKEKPKCVSKVTQPIEKRCQNGNSTLMGDFCMETIEKSCPIEGCESYLEFKPNVECPEKTESLGLYKADMCMETIKKPFKYHCLSGGKITQHNKCRYIHKKSCKHKNCIELVPTEGKMQCPPGYSEVRNVVNYSNLNNSFSNMSQEGILSSNNYHKESNSLQMAKLVNTGGFGQRRRLFGSVRPLSNIGQCAALEFAPFILSCPSGYTQSEGKCVGVMDPTYQCPNGTYMRQDGLCEREDESYVFRLHKGNVFYLSETLAKAASIVPKKSLLSMGTCLGKFSKNNKFRLGITSLQYIARLTPNKVWVKPGGEQSYIYGNHVIKRHISRMTDGLSNNVGVVVYSMDELPLGFGVLAKSSADMKNANPETIAVYHQTDVGEYLREEADLL</sequence>
<dbReference type="Gene3D" id="2.30.130.10">
    <property type="entry name" value="PUA domain"/>
    <property type="match status" value="1"/>
</dbReference>
<accession>A0A2P4YZF7</accession>
<dbReference type="InterPro" id="IPR036974">
    <property type="entry name" value="PUA_sf"/>
</dbReference>
<protein>
    <recommendedName>
        <fullName evidence="2">PUA domain-containing protein</fullName>
    </recommendedName>
</protein>
<proteinExistence type="predicted"/>
<dbReference type="CDD" id="cd21151">
    <property type="entry name" value="PUA_Nip7-like"/>
    <property type="match status" value="1"/>
</dbReference>
<dbReference type="FunFam" id="2.30.130.10:FF:000002">
    <property type="entry name" value="60S ribosome subunit biogenesis protein NIP7 homolog"/>
    <property type="match status" value="1"/>
</dbReference>
<dbReference type="InterPro" id="IPR015947">
    <property type="entry name" value="PUA-like_sf"/>
</dbReference>
<dbReference type="CDD" id="cd21146">
    <property type="entry name" value="Nip7_N_euk"/>
    <property type="match status" value="1"/>
</dbReference>
<feature type="region of interest" description="Disordered" evidence="1">
    <location>
        <begin position="137"/>
        <end position="158"/>
    </location>
</feature>
<dbReference type="SUPFAM" id="SSF88697">
    <property type="entry name" value="PUA domain-like"/>
    <property type="match status" value="1"/>
</dbReference>
<dbReference type="Gene3D" id="3.10.450.220">
    <property type="match status" value="1"/>
</dbReference>
<evidence type="ECO:0000256" key="1">
    <source>
        <dbReference type="SAM" id="MobiDB-lite"/>
    </source>
</evidence>
<dbReference type="InterPro" id="IPR040598">
    <property type="entry name" value="NIP7_N"/>
</dbReference>
<dbReference type="GO" id="GO:0003723">
    <property type="term" value="F:RNA binding"/>
    <property type="evidence" value="ECO:0007669"/>
    <property type="project" value="InterPro"/>
</dbReference>
<evidence type="ECO:0000313" key="4">
    <source>
        <dbReference type="Proteomes" id="UP000236928"/>
    </source>
</evidence>
<feature type="domain" description="PUA" evidence="2">
    <location>
        <begin position="1637"/>
        <end position="1712"/>
    </location>
</feature>
<dbReference type="VEuPathDB" id="CryptoDB:CmeUKMEL1_06230"/>